<keyword evidence="6 14" id="KW-0808">Transferase</keyword>
<organism evidence="17 18">
    <name type="scientific">Fragilariopsis cylindrus CCMP1102</name>
    <dbReference type="NCBI Taxonomy" id="635003"/>
    <lineage>
        <taxon>Eukaryota</taxon>
        <taxon>Sar</taxon>
        <taxon>Stramenopiles</taxon>
        <taxon>Ochrophyta</taxon>
        <taxon>Bacillariophyta</taxon>
        <taxon>Bacillariophyceae</taxon>
        <taxon>Bacillariophycidae</taxon>
        <taxon>Bacillariales</taxon>
        <taxon>Bacillariaceae</taxon>
        <taxon>Fragilariopsis</taxon>
    </lineage>
</organism>
<keyword evidence="7" id="KW-0479">Metal-binding</keyword>
<sequence length="544" mass="58792">MFSQVIARQCCRQVTKQGVVVPAMSGLISSSSSSMMINSRRSFSDTNKIGSSEHSRLPLTKIVATIGPTSEQAEPLKKVVEAGMKIMRLNFSHATTEEVELRLTNLALCQVQDVRATLLDTRGPEIRSGKLAHDDSGHETIQLQKNDTITLQTSEEYAEASTDKDLFINYSKLHLCMKPGMKVLLDDGAAILTVVSINESDGTVVCSVDNSAELRSRAGVNIPNAETDLPAMSEKDKTDIKYGLEIDVDYVAASFIQTADGVREIRNYMIECAKELGVADRPLPLIISKIESASALKHFDEILQESDGIMVARGDLGVEIPIMQVTNAQKEMVAACNSVGKPVIVATQMLESMAKNPRPTRAEVSDVTNAVYDGADAVMTSGETAKGKYPNETIKMMTDIILSAEHYYASGSLDSLYAPRSSLFTGDSSDPMTAVAKGAVAASLTNDCKAILVFTETGKLPCLVAAFRPNCPIVTFCPTSKVARQLILTRGVYPIVGLQDTTDDEEMIEIAMKEAERMGFVSKGDSIAAIYADPKSTTFKLAQV</sequence>
<evidence type="ECO:0000256" key="10">
    <source>
        <dbReference type="ARBA" id="ARBA00022840"/>
    </source>
</evidence>
<dbReference type="FunFam" id="3.20.20.60:FF:000025">
    <property type="entry name" value="Pyruvate kinase"/>
    <property type="match status" value="1"/>
</dbReference>
<comment type="similarity">
    <text evidence="4 14">Belongs to the pyruvate kinase family.</text>
</comment>
<evidence type="ECO:0000256" key="9">
    <source>
        <dbReference type="ARBA" id="ARBA00022777"/>
    </source>
</evidence>
<dbReference type="Proteomes" id="UP000095751">
    <property type="component" value="Unassembled WGS sequence"/>
</dbReference>
<evidence type="ECO:0000256" key="11">
    <source>
        <dbReference type="ARBA" id="ARBA00022842"/>
    </source>
</evidence>
<dbReference type="InterPro" id="IPR015806">
    <property type="entry name" value="Pyrv_Knase_insert_dom_sf"/>
</dbReference>
<dbReference type="Pfam" id="PF02887">
    <property type="entry name" value="PK_C"/>
    <property type="match status" value="1"/>
</dbReference>
<evidence type="ECO:0000256" key="5">
    <source>
        <dbReference type="ARBA" id="ARBA00012142"/>
    </source>
</evidence>
<keyword evidence="9 14" id="KW-0418">Kinase</keyword>
<comment type="pathway">
    <text evidence="3 14">Carbohydrate degradation; glycolysis; pyruvate from D-glyceraldehyde 3-phosphate: step 5/5.</text>
</comment>
<evidence type="ECO:0000259" key="16">
    <source>
        <dbReference type="Pfam" id="PF02887"/>
    </source>
</evidence>
<evidence type="ECO:0000256" key="6">
    <source>
        <dbReference type="ARBA" id="ARBA00022679"/>
    </source>
</evidence>
<dbReference type="Gene3D" id="3.20.20.60">
    <property type="entry name" value="Phosphoenolpyruvate-binding domains"/>
    <property type="match status" value="1"/>
</dbReference>
<dbReference type="NCBIfam" id="TIGR01064">
    <property type="entry name" value="pyruv_kin"/>
    <property type="match status" value="1"/>
</dbReference>
<dbReference type="NCBIfam" id="NF004491">
    <property type="entry name" value="PRK05826.1"/>
    <property type="match status" value="1"/>
</dbReference>
<dbReference type="Gene3D" id="3.40.1380.20">
    <property type="entry name" value="Pyruvate kinase, C-terminal domain"/>
    <property type="match status" value="1"/>
</dbReference>
<dbReference type="Pfam" id="PF00224">
    <property type="entry name" value="PK"/>
    <property type="match status" value="1"/>
</dbReference>
<keyword evidence="18" id="KW-1185">Reference proteome</keyword>
<evidence type="ECO:0000259" key="15">
    <source>
        <dbReference type="Pfam" id="PF00224"/>
    </source>
</evidence>
<keyword evidence="8" id="KW-0547">Nucleotide-binding</keyword>
<dbReference type="SUPFAM" id="SSF51621">
    <property type="entry name" value="Phosphoenolpyruvate/pyruvate domain"/>
    <property type="match status" value="1"/>
</dbReference>
<dbReference type="PANTHER" id="PTHR11817">
    <property type="entry name" value="PYRUVATE KINASE"/>
    <property type="match status" value="1"/>
</dbReference>
<dbReference type="InParanoid" id="A0A1E7FM47"/>
<keyword evidence="11 14" id="KW-0460">Magnesium</keyword>
<comment type="cofactor">
    <cofactor evidence="2">
        <name>K(+)</name>
        <dbReference type="ChEBI" id="CHEBI:29103"/>
    </cofactor>
</comment>
<dbReference type="OrthoDB" id="108365at2759"/>
<dbReference type="InterPro" id="IPR015795">
    <property type="entry name" value="Pyrv_Knase_C"/>
</dbReference>
<proteinExistence type="inferred from homology"/>
<dbReference type="UniPathway" id="UPA00109">
    <property type="reaction ID" value="UER00188"/>
</dbReference>
<evidence type="ECO:0000256" key="12">
    <source>
        <dbReference type="ARBA" id="ARBA00023152"/>
    </source>
</evidence>
<dbReference type="EC" id="2.7.1.40" evidence="5 14"/>
<dbReference type="SUPFAM" id="SSF50800">
    <property type="entry name" value="PK beta-barrel domain-like"/>
    <property type="match status" value="1"/>
</dbReference>
<evidence type="ECO:0000256" key="4">
    <source>
        <dbReference type="ARBA" id="ARBA00008663"/>
    </source>
</evidence>
<dbReference type="EMBL" id="KV784356">
    <property type="protein sequence ID" value="OEU19216.1"/>
    <property type="molecule type" value="Genomic_DNA"/>
</dbReference>
<evidence type="ECO:0000256" key="14">
    <source>
        <dbReference type="RuleBase" id="RU000504"/>
    </source>
</evidence>
<evidence type="ECO:0000256" key="13">
    <source>
        <dbReference type="ARBA" id="ARBA00023317"/>
    </source>
</evidence>
<evidence type="ECO:0000256" key="8">
    <source>
        <dbReference type="ARBA" id="ARBA00022741"/>
    </source>
</evidence>
<evidence type="ECO:0000313" key="18">
    <source>
        <dbReference type="Proteomes" id="UP000095751"/>
    </source>
</evidence>
<dbReference type="AlphaFoldDB" id="A0A1E7FM47"/>
<dbReference type="InterPro" id="IPR036918">
    <property type="entry name" value="Pyrv_Knase_C_sf"/>
</dbReference>
<dbReference type="PRINTS" id="PR01050">
    <property type="entry name" value="PYRUVTKNASE"/>
</dbReference>
<evidence type="ECO:0000256" key="2">
    <source>
        <dbReference type="ARBA" id="ARBA00001958"/>
    </source>
</evidence>
<dbReference type="KEGG" id="fcy:FRACYDRAFT_224993"/>
<dbReference type="Gene3D" id="2.40.33.10">
    <property type="entry name" value="PK beta-barrel domain-like"/>
    <property type="match status" value="1"/>
</dbReference>
<keyword evidence="12 14" id="KW-0324">Glycolysis</keyword>
<feature type="domain" description="Pyruvate kinase C-terminal" evidence="16">
    <location>
        <begin position="434"/>
        <end position="536"/>
    </location>
</feature>
<dbReference type="GO" id="GO:0016301">
    <property type="term" value="F:kinase activity"/>
    <property type="evidence" value="ECO:0007669"/>
    <property type="project" value="UniProtKB-KW"/>
</dbReference>
<evidence type="ECO:0000256" key="1">
    <source>
        <dbReference type="ARBA" id="ARBA00001946"/>
    </source>
</evidence>
<dbReference type="GO" id="GO:0030955">
    <property type="term" value="F:potassium ion binding"/>
    <property type="evidence" value="ECO:0007669"/>
    <property type="project" value="InterPro"/>
</dbReference>
<keyword evidence="10" id="KW-0067">ATP-binding</keyword>
<dbReference type="InterPro" id="IPR015793">
    <property type="entry name" value="Pyrv_Knase_brl"/>
</dbReference>
<dbReference type="GO" id="GO:0005524">
    <property type="term" value="F:ATP binding"/>
    <property type="evidence" value="ECO:0007669"/>
    <property type="project" value="UniProtKB-KW"/>
</dbReference>
<feature type="domain" description="Pyruvate kinase barrel" evidence="15">
    <location>
        <begin position="60"/>
        <end position="394"/>
    </location>
</feature>
<comment type="cofactor">
    <cofactor evidence="1">
        <name>Mg(2+)</name>
        <dbReference type="ChEBI" id="CHEBI:18420"/>
    </cofactor>
</comment>
<comment type="catalytic activity">
    <reaction evidence="14">
        <text>pyruvate + ATP = phosphoenolpyruvate + ADP + H(+)</text>
        <dbReference type="Rhea" id="RHEA:18157"/>
        <dbReference type="ChEBI" id="CHEBI:15361"/>
        <dbReference type="ChEBI" id="CHEBI:15378"/>
        <dbReference type="ChEBI" id="CHEBI:30616"/>
        <dbReference type="ChEBI" id="CHEBI:58702"/>
        <dbReference type="ChEBI" id="CHEBI:456216"/>
        <dbReference type="EC" id="2.7.1.40"/>
    </reaction>
</comment>
<evidence type="ECO:0000256" key="7">
    <source>
        <dbReference type="ARBA" id="ARBA00022723"/>
    </source>
</evidence>
<dbReference type="GO" id="GO:0004743">
    <property type="term" value="F:pyruvate kinase activity"/>
    <property type="evidence" value="ECO:0007669"/>
    <property type="project" value="UniProtKB-EC"/>
</dbReference>
<dbReference type="InterPro" id="IPR011037">
    <property type="entry name" value="Pyrv_Knase-like_insert_dom_sf"/>
</dbReference>
<dbReference type="GO" id="GO:0000287">
    <property type="term" value="F:magnesium ion binding"/>
    <property type="evidence" value="ECO:0007669"/>
    <property type="project" value="InterPro"/>
</dbReference>
<name>A0A1E7FM47_9STRA</name>
<dbReference type="InterPro" id="IPR015813">
    <property type="entry name" value="Pyrv/PenolPyrv_kinase-like_dom"/>
</dbReference>
<evidence type="ECO:0000313" key="17">
    <source>
        <dbReference type="EMBL" id="OEU19216.1"/>
    </source>
</evidence>
<dbReference type="SUPFAM" id="SSF52935">
    <property type="entry name" value="PK C-terminal domain-like"/>
    <property type="match status" value="1"/>
</dbReference>
<dbReference type="FunFam" id="2.40.33.10:FF:000001">
    <property type="entry name" value="Pyruvate kinase"/>
    <property type="match status" value="1"/>
</dbReference>
<evidence type="ECO:0000256" key="3">
    <source>
        <dbReference type="ARBA" id="ARBA00004997"/>
    </source>
</evidence>
<accession>A0A1E7FM47</accession>
<reference evidence="17 18" key="1">
    <citation type="submission" date="2016-09" db="EMBL/GenBank/DDBJ databases">
        <title>Extensive genetic diversity and differential bi-allelic expression allows diatom success in the polar Southern Ocean.</title>
        <authorList>
            <consortium name="DOE Joint Genome Institute"/>
            <person name="Mock T."/>
            <person name="Otillar R.P."/>
            <person name="Strauss J."/>
            <person name="Dupont C."/>
            <person name="Frickenhaus S."/>
            <person name="Maumus F."/>
            <person name="Mcmullan M."/>
            <person name="Sanges R."/>
            <person name="Schmutz J."/>
            <person name="Toseland A."/>
            <person name="Valas R."/>
            <person name="Veluchamy A."/>
            <person name="Ward B.J."/>
            <person name="Allen A."/>
            <person name="Barry K."/>
            <person name="Falciatore A."/>
            <person name="Ferrante M."/>
            <person name="Fortunato A.E."/>
            <person name="Gloeckner G."/>
            <person name="Gruber A."/>
            <person name="Hipkin R."/>
            <person name="Janech M."/>
            <person name="Kroth P."/>
            <person name="Leese F."/>
            <person name="Lindquist E."/>
            <person name="Lyon B.R."/>
            <person name="Martin J."/>
            <person name="Mayer C."/>
            <person name="Parker M."/>
            <person name="Quesneville H."/>
            <person name="Raymond J."/>
            <person name="Uhlig C."/>
            <person name="Valentin K.U."/>
            <person name="Worden A.Z."/>
            <person name="Armbrust E.V."/>
            <person name="Bowler C."/>
            <person name="Green B."/>
            <person name="Moulton V."/>
            <person name="Van Oosterhout C."/>
            <person name="Grigoriev I."/>
        </authorList>
    </citation>
    <scope>NUCLEOTIDE SEQUENCE [LARGE SCALE GENOMIC DNA]</scope>
    <source>
        <strain evidence="17 18">CCMP1102</strain>
    </source>
</reference>
<gene>
    <name evidence="17" type="primary">PK2</name>
    <name evidence="17" type="ORF">FRACYDRAFT_224993</name>
</gene>
<protein>
    <recommendedName>
        <fullName evidence="5 14">Pyruvate kinase</fullName>
        <ecNumber evidence="5 14">2.7.1.40</ecNumber>
    </recommendedName>
</protein>
<dbReference type="InterPro" id="IPR040442">
    <property type="entry name" value="Pyrv_kinase-like_dom_sf"/>
</dbReference>
<keyword evidence="13 17" id="KW-0670">Pyruvate</keyword>
<dbReference type="InterPro" id="IPR001697">
    <property type="entry name" value="Pyr_Knase"/>
</dbReference>